<accession>A0AA42CE83</accession>
<evidence type="ECO:0000256" key="11">
    <source>
        <dbReference type="ARBA" id="ARBA00023049"/>
    </source>
</evidence>
<keyword evidence="12 13" id="KW-0472">Membrane</keyword>
<dbReference type="EMBL" id="JAPDNT010000011">
    <property type="protein sequence ID" value="MCW3475743.1"/>
    <property type="molecule type" value="Genomic_DNA"/>
</dbReference>
<proteinExistence type="inferred from homology"/>
<name>A0AA42CE83_9PROT</name>
<evidence type="ECO:0000256" key="6">
    <source>
        <dbReference type="ARBA" id="ARBA00022692"/>
    </source>
</evidence>
<keyword evidence="5 15" id="KW-0645">Protease</keyword>
<evidence type="ECO:0000256" key="5">
    <source>
        <dbReference type="ARBA" id="ARBA00022670"/>
    </source>
</evidence>
<keyword evidence="8" id="KW-0378">Hydrolase</keyword>
<evidence type="ECO:0000256" key="3">
    <source>
        <dbReference type="ARBA" id="ARBA00007931"/>
    </source>
</evidence>
<feature type="transmembrane region" description="Helical" evidence="13">
    <location>
        <begin position="54"/>
        <end position="75"/>
    </location>
</feature>
<dbReference type="RefSeq" id="WP_264714466.1">
    <property type="nucleotide sequence ID" value="NZ_JAPDNT010000011.1"/>
</dbReference>
<keyword evidence="16" id="KW-1185">Reference proteome</keyword>
<keyword evidence="11" id="KW-0482">Metalloprotease</keyword>
<comment type="subcellular location">
    <subcellularLocation>
        <location evidence="2">Cell membrane</location>
        <topology evidence="2">Multi-pass membrane protein</topology>
    </subcellularLocation>
</comment>
<evidence type="ECO:0000259" key="14">
    <source>
        <dbReference type="Pfam" id="PF02163"/>
    </source>
</evidence>
<organism evidence="15 16">
    <name type="scientific">Limobrevibacterium gyesilva</name>
    <dbReference type="NCBI Taxonomy" id="2991712"/>
    <lineage>
        <taxon>Bacteria</taxon>
        <taxon>Pseudomonadati</taxon>
        <taxon>Pseudomonadota</taxon>
        <taxon>Alphaproteobacteria</taxon>
        <taxon>Acetobacterales</taxon>
        <taxon>Acetobacteraceae</taxon>
        <taxon>Limobrevibacterium</taxon>
    </lineage>
</organism>
<reference evidence="15" key="2">
    <citation type="submission" date="2022-10" db="EMBL/GenBank/DDBJ databases">
        <authorList>
            <person name="Trinh H.N."/>
        </authorList>
    </citation>
    <scope>NUCLEOTIDE SEQUENCE</scope>
    <source>
        <strain evidence="15">RN2-1</strain>
    </source>
</reference>
<dbReference type="PANTHER" id="PTHR35864:SF1">
    <property type="entry name" value="ZINC METALLOPROTEASE YWHC-RELATED"/>
    <property type="match status" value="1"/>
</dbReference>
<reference evidence="15" key="1">
    <citation type="submission" date="2022-09" db="EMBL/GenBank/DDBJ databases">
        <title>Rhodovastum sp. nov. RN2-1 isolated from soil in Seongnam, South Korea.</title>
        <authorList>
            <person name="Le N.T."/>
        </authorList>
    </citation>
    <scope>NUCLEOTIDE SEQUENCE</scope>
    <source>
        <strain evidence="15">RN2-1</strain>
    </source>
</reference>
<evidence type="ECO:0000256" key="12">
    <source>
        <dbReference type="ARBA" id="ARBA00023136"/>
    </source>
</evidence>
<dbReference type="Pfam" id="PF02163">
    <property type="entry name" value="Peptidase_M50"/>
    <property type="match status" value="1"/>
</dbReference>
<feature type="domain" description="Peptidase M50" evidence="14">
    <location>
        <begin position="132"/>
        <end position="188"/>
    </location>
</feature>
<comment type="caution">
    <text evidence="15">The sequence shown here is derived from an EMBL/GenBank/DDBJ whole genome shotgun (WGS) entry which is preliminary data.</text>
</comment>
<sequence>MTEIILGLLAAVLAITLHEAAHGYAALAMGDDTAKRMGRLSLNPLAHVDRVGTILVPGVLLLGQLLTTHHVSFLFGWAKPVPVAAWRFRNPRQGMMVVAAAGPAMNFFLGWLGALSLHAVPLLSIETGDLLIVFALYFMLANLVLGLFNLLPIPPLDGGRIAVGLLPEAPARALARLEGAGILIVLLIVFLLPQALQEFFGIRFNPVNELLINVARPAFRLLVALAGDPEAGVLIVQEAFGD</sequence>
<comment type="cofactor">
    <cofactor evidence="1">
        <name>Zn(2+)</name>
        <dbReference type="ChEBI" id="CHEBI:29105"/>
    </cofactor>
</comment>
<evidence type="ECO:0000256" key="8">
    <source>
        <dbReference type="ARBA" id="ARBA00022801"/>
    </source>
</evidence>
<dbReference type="GO" id="GO:0006508">
    <property type="term" value="P:proteolysis"/>
    <property type="evidence" value="ECO:0007669"/>
    <property type="project" value="UniProtKB-KW"/>
</dbReference>
<dbReference type="InterPro" id="IPR044537">
    <property type="entry name" value="Rip2-like"/>
</dbReference>
<keyword evidence="9" id="KW-0862">Zinc</keyword>
<gene>
    <name evidence="15" type="ORF">OL599_14270</name>
</gene>
<dbReference type="GO" id="GO:0005886">
    <property type="term" value="C:plasma membrane"/>
    <property type="evidence" value="ECO:0007669"/>
    <property type="project" value="UniProtKB-SubCell"/>
</dbReference>
<comment type="similarity">
    <text evidence="3">Belongs to the peptidase M50B family.</text>
</comment>
<evidence type="ECO:0000256" key="4">
    <source>
        <dbReference type="ARBA" id="ARBA00022475"/>
    </source>
</evidence>
<dbReference type="InterPro" id="IPR052348">
    <property type="entry name" value="Metallopeptidase_M50B"/>
</dbReference>
<keyword evidence="10 13" id="KW-1133">Transmembrane helix</keyword>
<evidence type="ECO:0000313" key="16">
    <source>
        <dbReference type="Proteomes" id="UP001165679"/>
    </source>
</evidence>
<dbReference type="Proteomes" id="UP001165679">
    <property type="component" value="Unassembled WGS sequence"/>
</dbReference>
<dbReference type="AlphaFoldDB" id="A0AA42CE83"/>
<evidence type="ECO:0000313" key="15">
    <source>
        <dbReference type="EMBL" id="MCW3475743.1"/>
    </source>
</evidence>
<evidence type="ECO:0000256" key="9">
    <source>
        <dbReference type="ARBA" id="ARBA00022833"/>
    </source>
</evidence>
<feature type="transmembrane region" description="Helical" evidence="13">
    <location>
        <begin position="96"/>
        <end position="118"/>
    </location>
</feature>
<dbReference type="PANTHER" id="PTHR35864">
    <property type="entry name" value="ZINC METALLOPROTEASE MJ0611-RELATED"/>
    <property type="match status" value="1"/>
</dbReference>
<evidence type="ECO:0000256" key="1">
    <source>
        <dbReference type="ARBA" id="ARBA00001947"/>
    </source>
</evidence>
<feature type="transmembrane region" description="Helical" evidence="13">
    <location>
        <begin position="173"/>
        <end position="192"/>
    </location>
</feature>
<keyword evidence="7" id="KW-0479">Metal-binding</keyword>
<dbReference type="GO" id="GO:0046872">
    <property type="term" value="F:metal ion binding"/>
    <property type="evidence" value="ECO:0007669"/>
    <property type="project" value="UniProtKB-KW"/>
</dbReference>
<protein>
    <submittedName>
        <fullName evidence="15">Site-2 protease family protein</fullName>
    </submittedName>
</protein>
<evidence type="ECO:0000256" key="10">
    <source>
        <dbReference type="ARBA" id="ARBA00022989"/>
    </source>
</evidence>
<dbReference type="InterPro" id="IPR008915">
    <property type="entry name" value="Peptidase_M50"/>
</dbReference>
<dbReference type="GO" id="GO:0008237">
    <property type="term" value="F:metallopeptidase activity"/>
    <property type="evidence" value="ECO:0007669"/>
    <property type="project" value="UniProtKB-KW"/>
</dbReference>
<keyword evidence="4" id="KW-1003">Cell membrane</keyword>
<evidence type="ECO:0000256" key="7">
    <source>
        <dbReference type="ARBA" id="ARBA00022723"/>
    </source>
</evidence>
<feature type="transmembrane region" description="Helical" evidence="13">
    <location>
        <begin position="130"/>
        <end position="152"/>
    </location>
</feature>
<evidence type="ECO:0000256" key="13">
    <source>
        <dbReference type="SAM" id="Phobius"/>
    </source>
</evidence>
<dbReference type="CDD" id="cd06158">
    <property type="entry name" value="S2P-M50_like_1"/>
    <property type="match status" value="1"/>
</dbReference>
<keyword evidence="6 13" id="KW-0812">Transmembrane</keyword>
<evidence type="ECO:0000256" key="2">
    <source>
        <dbReference type="ARBA" id="ARBA00004651"/>
    </source>
</evidence>